<evidence type="ECO:0000313" key="3">
    <source>
        <dbReference type="EMBL" id="RIQ15702.1"/>
    </source>
</evidence>
<gene>
    <name evidence="3" type="ORF">DY240_24045</name>
</gene>
<dbReference type="AlphaFoldDB" id="A0A418KJN2"/>
<dbReference type="RefSeq" id="WP_199702281.1">
    <property type="nucleotide sequence ID" value="NZ_QUAL01000322.1"/>
</dbReference>
<feature type="region of interest" description="Disordered" evidence="1">
    <location>
        <begin position="1"/>
        <end position="21"/>
    </location>
</feature>
<dbReference type="SUPFAM" id="SSF142764">
    <property type="entry name" value="YgbK-like"/>
    <property type="match status" value="1"/>
</dbReference>
<evidence type="ECO:0000256" key="1">
    <source>
        <dbReference type="SAM" id="MobiDB-lite"/>
    </source>
</evidence>
<name>A0A418KJN2_9ACTN</name>
<protein>
    <recommendedName>
        <fullName evidence="2">Four-carbon acid sugar kinase nucleotide binding domain-containing protein</fullName>
    </recommendedName>
</protein>
<dbReference type="Proteomes" id="UP000284057">
    <property type="component" value="Unassembled WGS sequence"/>
</dbReference>
<proteinExistence type="predicted"/>
<reference evidence="3 4" key="1">
    <citation type="submission" date="2018-09" db="EMBL/GenBank/DDBJ databases">
        <title>Isolation, diversity and antifungal activity of actinobacteria from wheat.</title>
        <authorList>
            <person name="Han C."/>
        </authorList>
    </citation>
    <scope>NUCLEOTIDE SEQUENCE [LARGE SCALE GENOMIC DNA]</scope>
    <source>
        <strain evidence="3 4">NEAU-YY265</strain>
    </source>
</reference>
<dbReference type="Gene3D" id="3.40.980.20">
    <property type="entry name" value="Four-carbon acid sugar kinase, nucleotide binding domain"/>
    <property type="match status" value="1"/>
</dbReference>
<accession>A0A418KJN2</accession>
<feature type="non-terminal residue" evidence="3">
    <location>
        <position position="1"/>
    </location>
</feature>
<dbReference type="Pfam" id="PF17042">
    <property type="entry name" value="NBD_C"/>
    <property type="match status" value="1"/>
</dbReference>
<dbReference type="InterPro" id="IPR031475">
    <property type="entry name" value="NBD_C"/>
</dbReference>
<dbReference type="EMBL" id="QUAL01000322">
    <property type="protein sequence ID" value="RIQ15702.1"/>
    <property type="molecule type" value="Genomic_DNA"/>
</dbReference>
<feature type="domain" description="Four-carbon acid sugar kinase nucleotide binding" evidence="2">
    <location>
        <begin position="30"/>
        <end position="169"/>
    </location>
</feature>
<feature type="compositionally biased region" description="Low complexity" evidence="1">
    <location>
        <begin position="1"/>
        <end position="11"/>
    </location>
</feature>
<keyword evidence="4" id="KW-1185">Reference proteome</keyword>
<organism evidence="3 4">
    <name type="scientific">Jiangella rhizosphaerae</name>
    <dbReference type="NCBI Taxonomy" id="2293569"/>
    <lineage>
        <taxon>Bacteria</taxon>
        <taxon>Bacillati</taxon>
        <taxon>Actinomycetota</taxon>
        <taxon>Actinomycetes</taxon>
        <taxon>Jiangellales</taxon>
        <taxon>Jiangellaceae</taxon>
        <taxon>Jiangella</taxon>
    </lineage>
</organism>
<sequence length="194" mass="19702">AALGAPAADAAPVPPAEGSRAVPPPGGHILFVVGTAAPAARAQLERLADHVAAVVELDPGRLTEPAATAHEVAARTAGRTAVVHLTDAHGAARSPDVVAALATVVEPAAREHAALVLSGGETARAVLAAIGVGELHVREAWDDGVVVSTAPGGRVVVTKPGAFGDPHTLVRIAQRLPTTRWHRHAEHSPHEEDT</sequence>
<evidence type="ECO:0000313" key="4">
    <source>
        <dbReference type="Proteomes" id="UP000284057"/>
    </source>
</evidence>
<evidence type="ECO:0000259" key="2">
    <source>
        <dbReference type="Pfam" id="PF17042"/>
    </source>
</evidence>
<comment type="caution">
    <text evidence="3">The sequence shown here is derived from an EMBL/GenBank/DDBJ whole genome shotgun (WGS) entry which is preliminary data.</text>
</comment>
<dbReference type="InterPro" id="IPR042213">
    <property type="entry name" value="NBD_C_sf"/>
</dbReference>